<feature type="region of interest" description="Disordered" evidence="6">
    <location>
        <begin position="1"/>
        <end position="56"/>
    </location>
</feature>
<dbReference type="GO" id="GO:0022625">
    <property type="term" value="C:cytosolic large ribosomal subunit"/>
    <property type="evidence" value="ECO:0007669"/>
    <property type="project" value="TreeGrafter"/>
</dbReference>
<dbReference type="InterPro" id="IPR001196">
    <property type="entry name" value="Ribosomal_uL15_CS"/>
</dbReference>
<evidence type="ECO:0000313" key="9">
    <source>
        <dbReference type="Proteomes" id="UP000177507"/>
    </source>
</evidence>
<organism evidence="8 9">
    <name type="scientific">Candidatus Yanofskybacteria bacterium RIFCSPHIGHO2_01_FULL_44_17</name>
    <dbReference type="NCBI Taxonomy" id="1802668"/>
    <lineage>
        <taxon>Bacteria</taxon>
        <taxon>Candidatus Yanofskyibacteriota</taxon>
    </lineage>
</organism>
<dbReference type="InterPro" id="IPR036227">
    <property type="entry name" value="Ribosomal_uL15/eL18_sf"/>
</dbReference>
<proteinExistence type="inferred from homology"/>
<dbReference type="InterPro" id="IPR030878">
    <property type="entry name" value="Ribosomal_uL15"/>
</dbReference>
<evidence type="ECO:0000256" key="2">
    <source>
        <dbReference type="ARBA" id="ARBA00022980"/>
    </source>
</evidence>
<dbReference type="EMBL" id="MGJI01000029">
    <property type="protein sequence ID" value="OGN03887.1"/>
    <property type="molecule type" value="Genomic_DNA"/>
</dbReference>
<keyword evidence="4" id="KW-0699">rRNA-binding</keyword>
<dbReference type="GO" id="GO:0006412">
    <property type="term" value="P:translation"/>
    <property type="evidence" value="ECO:0007669"/>
    <property type="project" value="UniProtKB-UniRule"/>
</dbReference>
<feature type="domain" description="Large ribosomal subunit protein uL15/eL18" evidence="7">
    <location>
        <begin position="84"/>
        <end position="152"/>
    </location>
</feature>
<gene>
    <name evidence="4" type="primary">rplO</name>
    <name evidence="8" type="ORF">A2831_03155</name>
</gene>
<accession>A0A1F8ESP6</accession>
<comment type="subunit">
    <text evidence="4">Part of the 50S ribosomal subunit.</text>
</comment>
<dbReference type="GO" id="GO:0003735">
    <property type="term" value="F:structural constituent of ribosome"/>
    <property type="evidence" value="ECO:0007669"/>
    <property type="project" value="InterPro"/>
</dbReference>
<comment type="caution">
    <text evidence="8">The sequence shown here is derived from an EMBL/GenBank/DDBJ whole genome shotgun (WGS) entry which is preliminary data.</text>
</comment>
<dbReference type="Pfam" id="PF00828">
    <property type="entry name" value="Ribosomal_L27A"/>
    <property type="match status" value="1"/>
</dbReference>
<keyword evidence="3 4" id="KW-0687">Ribonucleoprotein</keyword>
<keyword evidence="2 4" id="KW-0689">Ribosomal protein</keyword>
<dbReference type="AlphaFoldDB" id="A0A1F8ESP6"/>
<dbReference type="SUPFAM" id="SSF52080">
    <property type="entry name" value="Ribosomal proteins L15p and L18e"/>
    <property type="match status" value="1"/>
</dbReference>
<comment type="similarity">
    <text evidence="1 4 5">Belongs to the universal ribosomal protein uL15 family.</text>
</comment>
<name>A0A1F8ESP6_9BACT</name>
<evidence type="ECO:0000256" key="3">
    <source>
        <dbReference type="ARBA" id="ARBA00023274"/>
    </source>
</evidence>
<evidence type="ECO:0000256" key="6">
    <source>
        <dbReference type="SAM" id="MobiDB-lite"/>
    </source>
</evidence>
<evidence type="ECO:0000313" key="8">
    <source>
        <dbReference type="EMBL" id="OGN03887.1"/>
    </source>
</evidence>
<dbReference type="PANTHER" id="PTHR12934">
    <property type="entry name" value="50S RIBOSOMAL PROTEIN L15"/>
    <property type="match status" value="1"/>
</dbReference>
<reference evidence="8 9" key="1">
    <citation type="journal article" date="2016" name="Nat. Commun.">
        <title>Thousands of microbial genomes shed light on interconnected biogeochemical processes in an aquifer system.</title>
        <authorList>
            <person name="Anantharaman K."/>
            <person name="Brown C.T."/>
            <person name="Hug L.A."/>
            <person name="Sharon I."/>
            <person name="Castelle C.J."/>
            <person name="Probst A.J."/>
            <person name="Thomas B.C."/>
            <person name="Singh A."/>
            <person name="Wilkins M.J."/>
            <person name="Karaoz U."/>
            <person name="Brodie E.L."/>
            <person name="Williams K.H."/>
            <person name="Hubbard S.S."/>
            <person name="Banfield J.F."/>
        </authorList>
    </citation>
    <scope>NUCLEOTIDE SEQUENCE [LARGE SCALE GENOMIC DNA]</scope>
</reference>
<dbReference type="HAMAP" id="MF_01341">
    <property type="entry name" value="Ribosomal_uL15"/>
    <property type="match status" value="1"/>
</dbReference>
<feature type="compositionally biased region" description="Basic residues" evidence="6">
    <location>
        <begin position="10"/>
        <end position="23"/>
    </location>
</feature>
<sequence>MQLNQLKPTIKGKKRKRVGRGGKRGTFSGHGSKGQKARAGTRIRPGFRGGDNPIWKLFPKQRGATKKVDIKHKAFQVRYKKPAVVSLSYLSSTFKDGDKISPRELIRRGLVSDDKNGVKILSGGEISKKLNFSGLKFSKSAQEKILKAGGSIK</sequence>
<evidence type="ECO:0000256" key="1">
    <source>
        <dbReference type="ARBA" id="ARBA00007320"/>
    </source>
</evidence>
<evidence type="ECO:0000256" key="4">
    <source>
        <dbReference type="HAMAP-Rule" id="MF_01341"/>
    </source>
</evidence>
<keyword evidence="4" id="KW-0694">RNA-binding</keyword>
<dbReference type="GO" id="GO:0019843">
    <property type="term" value="F:rRNA binding"/>
    <property type="evidence" value="ECO:0007669"/>
    <property type="project" value="UniProtKB-UniRule"/>
</dbReference>
<comment type="function">
    <text evidence="4">Binds to the 23S rRNA.</text>
</comment>
<dbReference type="InterPro" id="IPR021131">
    <property type="entry name" value="Ribosomal_uL15/eL18"/>
</dbReference>
<dbReference type="PROSITE" id="PS00475">
    <property type="entry name" value="RIBOSOMAL_L15"/>
    <property type="match status" value="1"/>
</dbReference>
<dbReference type="PANTHER" id="PTHR12934:SF11">
    <property type="entry name" value="LARGE RIBOSOMAL SUBUNIT PROTEIN UL15M"/>
    <property type="match status" value="1"/>
</dbReference>
<evidence type="ECO:0000259" key="7">
    <source>
        <dbReference type="Pfam" id="PF00828"/>
    </source>
</evidence>
<protein>
    <recommendedName>
        <fullName evidence="4">Large ribosomal subunit protein uL15</fullName>
    </recommendedName>
</protein>
<dbReference type="STRING" id="1802668.A2831_03155"/>
<dbReference type="Gene3D" id="3.100.10.10">
    <property type="match status" value="1"/>
</dbReference>
<dbReference type="Proteomes" id="UP000177507">
    <property type="component" value="Unassembled WGS sequence"/>
</dbReference>
<dbReference type="NCBIfam" id="TIGR01071">
    <property type="entry name" value="rplO_bact"/>
    <property type="match status" value="1"/>
</dbReference>
<dbReference type="InterPro" id="IPR005749">
    <property type="entry name" value="Ribosomal_uL15_bac-type"/>
</dbReference>
<evidence type="ECO:0000256" key="5">
    <source>
        <dbReference type="RuleBase" id="RU003888"/>
    </source>
</evidence>